<dbReference type="EMBL" id="CAJNJA010071420">
    <property type="protein sequence ID" value="CAE7903822.1"/>
    <property type="molecule type" value="Genomic_DNA"/>
</dbReference>
<evidence type="ECO:0000256" key="1">
    <source>
        <dbReference type="SAM" id="MobiDB-lite"/>
    </source>
</evidence>
<feature type="compositionally biased region" description="Low complexity" evidence="1">
    <location>
        <begin position="364"/>
        <end position="403"/>
    </location>
</feature>
<dbReference type="AlphaFoldDB" id="A0A813BJS5"/>
<organism evidence="2 3">
    <name type="scientific">Symbiodinium necroappetens</name>
    <dbReference type="NCBI Taxonomy" id="1628268"/>
    <lineage>
        <taxon>Eukaryota</taxon>
        <taxon>Sar</taxon>
        <taxon>Alveolata</taxon>
        <taxon>Dinophyceae</taxon>
        <taxon>Suessiales</taxon>
        <taxon>Symbiodiniaceae</taxon>
        <taxon>Symbiodinium</taxon>
    </lineage>
</organism>
<accession>A0A813BJS5</accession>
<comment type="caution">
    <text evidence="2">The sequence shown here is derived from an EMBL/GenBank/DDBJ whole genome shotgun (WGS) entry which is preliminary data.</text>
</comment>
<evidence type="ECO:0000313" key="2">
    <source>
        <dbReference type="EMBL" id="CAE7903822.1"/>
    </source>
</evidence>
<dbReference type="OrthoDB" id="437810at2759"/>
<evidence type="ECO:0000313" key="3">
    <source>
        <dbReference type="Proteomes" id="UP000601435"/>
    </source>
</evidence>
<proteinExistence type="predicted"/>
<reference evidence="2" key="1">
    <citation type="submission" date="2021-02" db="EMBL/GenBank/DDBJ databases">
        <authorList>
            <person name="Dougan E. K."/>
            <person name="Rhodes N."/>
            <person name="Thang M."/>
            <person name="Chan C."/>
        </authorList>
    </citation>
    <scope>NUCLEOTIDE SEQUENCE</scope>
</reference>
<protein>
    <submittedName>
        <fullName evidence="2">Uncharacterized protein</fullName>
    </submittedName>
</protein>
<keyword evidence="3" id="KW-1185">Reference proteome</keyword>
<feature type="non-terminal residue" evidence="2">
    <location>
        <position position="1"/>
    </location>
</feature>
<feature type="region of interest" description="Disordered" evidence="1">
    <location>
        <begin position="626"/>
        <end position="648"/>
    </location>
</feature>
<feature type="region of interest" description="Disordered" evidence="1">
    <location>
        <begin position="332"/>
        <end position="405"/>
    </location>
</feature>
<sequence length="730" mass="79032">AVPNPRELRARAIAKNAPSTLQLYLRSWSGWVSHATRSSFDPADPPPGSVIDIRTVRPLYLVFQGTQLDGTCGGSPFPALAIADPALHCILDGYRSCGEARGAALLRVFCGLAGAPHYGSVLPDPRMHCDWFRSLPHLGFAPVERRPVVSSVPCGVAGRLALRTRHPYQELPRLHALGVSAPGFDRHVRLVLGDLLAECPSAVRRGYIPAFPGPRGGFLASGLVAHPAFVAPLHRSRAMPWLRSLLQEHWRLHSDLPPPSEHTLYGVHSCKATVLSWARQLHLDPELRRLQGHRRPSTMEGSVRVYSRDDIGPMLKLQADIINKIRSGYRPLQPVARGSSNPLPDFRVCLPPPDRSMPGVAPGESSAPLRPLSSAPAEADGSSDTDLSADSSDSDCSAASASDPEPTSAVKACLLGLRGPAELGHMVSRAAGWGSTLAVSAVPARPLSLAAMSGRGYRRGGSYAAAPGPAPAVADRPGPDLTQLEEVTDEELLALLRQCSAGLLARVIRLCSAILRPRRMEIYCQLPCANPECPNACGRRVDPTRQRAHTNHACRWSAPDDLHEVLTQKGFKTIASVAFAIPAQGSPDDFLRVLWPPADPSDTTALVTPSASFARRLLVQSRALIHPSGPAPATPASTQPDPSPTPKVTAETAETLRQKLMENYPGEILSPANTPSVEFLSRLRSELDKPTTLWVPWRFRASEQDLQNFYDTRRPPHRWADPAPHFGWRS</sequence>
<dbReference type="Proteomes" id="UP000601435">
    <property type="component" value="Unassembled WGS sequence"/>
</dbReference>
<gene>
    <name evidence="2" type="ORF">SNEC2469_LOCUS30529</name>
</gene>
<name>A0A813BJS5_9DINO</name>